<feature type="non-terminal residue" evidence="3">
    <location>
        <position position="1"/>
    </location>
</feature>
<feature type="domain" description="6-phosphogluconate dehydrogenase NADP-binding" evidence="1">
    <location>
        <begin position="1"/>
        <end position="127"/>
    </location>
</feature>
<dbReference type="AlphaFoldDB" id="A0A382HRY0"/>
<dbReference type="GO" id="GO:0050661">
    <property type="term" value="F:NADP binding"/>
    <property type="evidence" value="ECO:0007669"/>
    <property type="project" value="InterPro"/>
</dbReference>
<accession>A0A382HRY0</accession>
<dbReference type="Pfam" id="PF09130">
    <property type="entry name" value="DUF1932"/>
    <property type="match status" value="1"/>
</dbReference>
<dbReference type="Gene3D" id="3.40.50.720">
    <property type="entry name" value="NAD(P)-binding Rossmann-like Domain"/>
    <property type="match status" value="1"/>
</dbReference>
<dbReference type="InterPro" id="IPR015814">
    <property type="entry name" value="Pgluconate_DH_NAD-bd_C"/>
</dbReference>
<organism evidence="3">
    <name type="scientific">marine metagenome</name>
    <dbReference type="NCBI Taxonomy" id="408172"/>
    <lineage>
        <taxon>unclassified sequences</taxon>
        <taxon>metagenomes</taxon>
        <taxon>ecological metagenomes</taxon>
    </lineage>
</organism>
<dbReference type="Pfam" id="PF03446">
    <property type="entry name" value="NAD_binding_2"/>
    <property type="match status" value="1"/>
</dbReference>
<feature type="domain" description="Phosphogluconate dehydrogenase NAD-binding putative C-terminal" evidence="2">
    <location>
        <begin position="189"/>
        <end position="256"/>
    </location>
</feature>
<name>A0A382HRY0_9ZZZZ</name>
<dbReference type="InterPro" id="IPR013328">
    <property type="entry name" value="6PGD_dom2"/>
</dbReference>
<dbReference type="EMBL" id="UINC01062982">
    <property type="protein sequence ID" value="SVB90126.1"/>
    <property type="molecule type" value="Genomic_DNA"/>
</dbReference>
<proteinExistence type="predicted"/>
<dbReference type="InterPro" id="IPR006115">
    <property type="entry name" value="6PGDH_NADP-bd"/>
</dbReference>
<dbReference type="InterPro" id="IPR008927">
    <property type="entry name" value="6-PGluconate_DH-like_C_sf"/>
</dbReference>
<dbReference type="SUPFAM" id="SSF51735">
    <property type="entry name" value="NAD(P)-binding Rossmann-fold domains"/>
    <property type="match status" value="1"/>
</dbReference>
<dbReference type="InterPro" id="IPR036291">
    <property type="entry name" value="NAD(P)-bd_dom_sf"/>
</dbReference>
<dbReference type="Gene3D" id="1.10.1040.10">
    <property type="entry name" value="N-(1-d-carboxylethyl)-l-norvaline Dehydrogenase, domain 2"/>
    <property type="match status" value="1"/>
</dbReference>
<evidence type="ECO:0000313" key="3">
    <source>
        <dbReference type="EMBL" id="SVB90126.1"/>
    </source>
</evidence>
<evidence type="ECO:0000259" key="1">
    <source>
        <dbReference type="Pfam" id="PF03446"/>
    </source>
</evidence>
<dbReference type="SUPFAM" id="SSF48179">
    <property type="entry name" value="6-phosphogluconate dehydrogenase C-terminal domain-like"/>
    <property type="match status" value="1"/>
</dbReference>
<evidence type="ECO:0000259" key="2">
    <source>
        <dbReference type="Pfam" id="PF09130"/>
    </source>
</evidence>
<evidence type="ECO:0008006" key="4">
    <source>
        <dbReference type="Google" id="ProtNLM"/>
    </source>
</evidence>
<sequence>TIAVIAPGDMGSGVGQALARGGHDVVTSLTGRSVESRTRAERHGFRDLVDLDIVVREASLILSILPPAAAVALATDVSAAMERSGVRPVYMDCNAISPDNSRRIARIMEAAGAAYIDCGIIGLAPGKGPQPTRLYVSGPDLAPAGALAVEGISLKEVGPEIGRASALKMLYSGLNKGRFSLLATVATAAQALGLLDELGEELIFSQGDTWSYMQGSLSRLPADSERWWPEMEEIAETFEGVGVTGEFHRGAAWMLRLMASTPLSEETRETIDTSRTMAETVRIFTEHLDKNSV</sequence>
<protein>
    <recommendedName>
        <fullName evidence="4">Phosphogluconate dehydrogenase NAD-binding putative C-terminal domain-containing protein</fullName>
    </recommendedName>
</protein>
<gene>
    <name evidence="3" type="ORF">METZ01_LOCUS242980</name>
</gene>
<reference evidence="3" key="1">
    <citation type="submission" date="2018-05" db="EMBL/GenBank/DDBJ databases">
        <authorList>
            <person name="Lanie J.A."/>
            <person name="Ng W.-L."/>
            <person name="Kazmierczak K.M."/>
            <person name="Andrzejewski T.M."/>
            <person name="Davidsen T.M."/>
            <person name="Wayne K.J."/>
            <person name="Tettelin H."/>
            <person name="Glass J.I."/>
            <person name="Rusch D."/>
            <person name="Podicherti R."/>
            <person name="Tsui H.-C.T."/>
            <person name="Winkler M.E."/>
        </authorList>
    </citation>
    <scope>NUCLEOTIDE SEQUENCE</scope>
</reference>